<dbReference type="GO" id="GO:0030553">
    <property type="term" value="F:cGMP binding"/>
    <property type="evidence" value="ECO:0007669"/>
    <property type="project" value="UniProtKB-KW"/>
</dbReference>
<dbReference type="InterPro" id="IPR005821">
    <property type="entry name" value="Ion_trans_dom"/>
</dbReference>
<evidence type="ECO:0000256" key="6">
    <source>
        <dbReference type="ARBA" id="ARBA00022741"/>
    </source>
</evidence>
<feature type="region of interest" description="Disordered" evidence="16">
    <location>
        <begin position="815"/>
        <end position="849"/>
    </location>
</feature>
<feature type="region of interest" description="Disordered" evidence="16">
    <location>
        <begin position="768"/>
        <end position="789"/>
    </location>
</feature>
<evidence type="ECO:0000256" key="15">
    <source>
        <dbReference type="ARBA" id="ARBA00036239"/>
    </source>
</evidence>
<comment type="subcellular location">
    <subcellularLocation>
        <location evidence="1">Membrane</location>
        <topology evidence="1">Multi-pass membrane protein</topology>
    </subcellularLocation>
</comment>
<dbReference type="PANTHER" id="PTHR45638:SF1">
    <property type="entry name" value="CYCLIC NUCLEOTIDE-GATED ION CHANNEL SUBUNIT B, ISOFORM A"/>
    <property type="match status" value="1"/>
</dbReference>
<evidence type="ECO:0000256" key="5">
    <source>
        <dbReference type="ARBA" id="ARBA00022692"/>
    </source>
</evidence>
<dbReference type="InterPro" id="IPR018488">
    <property type="entry name" value="cNMP-bd_CS"/>
</dbReference>
<keyword evidence="13" id="KW-0844">Vision</keyword>
<dbReference type="SMART" id="SM00100">
    <property type="entry name" value="cNMP"/>
    <property type="match status" value="1"/>
</dbReference>
<protein>
    <submittedName>
        <fullName evidence="19">Cyclic nucleotide-gated cation channel beta-3</fullName>
    </submittedName>
</protein>
<dbReference type="SUPFAM" id="SSF81324">
    <property type="entry name" value="Voltage-gated potassium channels"/>
    <property type="match status" value="1"/>
</dbReference>
<evidence type="ECO:0000256" key="1">
    <source>
        <dbReference type="ARBA" id="ARBA00004141"/>
    </source>
</evidence>
<feature type="compositionally biased region" description="Basic and acidic residues" evidence="16">
    <location>
        <begin position="928"/>
        <end position="942"/>
    </location>
</feature>
<feature type="compositionally biased region" description="Basic and acidic residues" evidence="16">
    <location>
        <begin position="1"/>
        <end position="10"/>
    </location>
</feature>
<evidence type="ECO:0000256" key="2">
    <source>
        <dbReference type="ARBA" id="ARBA00022448"/>
    </source>
</evidence>
<dbReference type="AlphaFoldDB" id="A0A226EYD2"/>
<evidence type="ECO:0000313" key="19">
    <source>
        <dbReference type="EMBL" id="OXA62625.1"/>
    </source>
</evidence>
<keyword evidence="5 17" id="KW-0812">Transmembrane</keyword>
<evidence type="ECO:0000256" key="8">
    <source>
        <dbReference type="ARBA" id="ARBA00022992"/>
    </source>
</evidence>
<dbReference type="OrthoDB" id="421226at2759"/>
<evidence type="ECO:0000313" key="20">
    <source>
        <dbReference type="Proteomes" id="UP000198287"/>
    </source>
</evidence>
<dbReference type="SUPFAM" id="SSF51206">
    <property type="entry name" value="cAMP-binding domain-like"/>
    <property type="match status" value="1"/>
</dbReference>
<dbReference type="GO" id="GO:0044877">
    <property type="term" value="F:protein-containing complex binding"/>
    <property type="evidence" value="ECO:0007669"/>
    <property type="project" value="TreeGrafter"/>
</dbReference>
<dbReference type="Pfam" id="PF00027">
    <property type="entry name" value="cNMP_binding"/>
    <property type="match status" value="1"/>
</dbReference>
<dbReference type="EMBL" id="LNIX01000001">
    <property type="protein sequence ID" value="OXA62625.1"/>
    <property type="molecule type" value="Genomic_DNA"/>
</dbReference>
<feature type="transmembrane region" description="Helical" evidence="17">
    <location>
        <begin position="431"/>
        <end position="452"/>
    </location>
</feature>
<evidence type="ECO:0000256" key="13">
    <source>
        <dbReference type="ARBA" id="ARBA00023305"/>
    </source>
</evidence>
<dbReference type="FunFam" id="1.10.287.630:FF:000001">
    <property type="entry name" value="Cyclic nucleotide-gated channel alpha 3"/>
    <property type="match status" value="1"/>
</dbReference>
<proteinExistence type="predicted"/>
<dbReference type="PANTHER" id="PTHR45638">
    <property type="entry name" value="CYCLIC NUCLEOTIDE-GATED CATION CHANNEL SUBUNIT A"/>
    <property type="match status" value="1"/>
</dbReference>
<evidence type="ECO:0000256" key="9">
    <source>
        <dbReference type="ARBA" id="ARBA00023065"/>
    </source>
</evidence>
<organism evidence="19 20">
    <name type="scientific">Folsomia candida</name>
    <name type="common">Springtail</name>
    <dbReference type="NCBI Taxonomy" id="158441"/>
    <lineage>
        <taxon>Eukaryota</taxon>
        <taxon>Metazoa</taxon>
        <taxon>Ecdysozoa</taxon>
        <taxon>Arthropoda</taxon>
        <taxon>Hexapoda</taxon>
        <taxon>Collembola</taxon>
        <taxon>Entomobryomorpha</taxon>
        <taxon>Isotomoidea</taxon>
        <taxon>Isotomidae</taxon>
        <taxon>Proisotominae</taxon>
        <taxon>Folsomia</taxon>
    </lineage>
</organism>
<name>A0A226EYD2_FOLCA</name>
<feature type="region of interest" description="Disordered" evidence="16">
    <location>
        <begin position="1"/>
        <end position="83"/>
    </location>
</feature>
<dbReference type="Proteomes" id="UP000198287">
    <property type="component" value="Unassembled WGS sequence"/>
</dbReference>
<keyword evidence="11" id="KW-1071">Ligand-gated ion channel</keyword>
<dbReference type="InterPro" id="IPR014710">
    <property type="entry name" value="RmlC-like_jellyroll"/>
</dbReference>
<feature type="compositionally biased region" description="Acidic residues" evidence="16">
    <location>
        <begin position="54"/>
        <end position="63"/>
    </location>
</feature>
<feature type="transmembrane region" description="Helical" evidence="17">
    <location>
        <begin position="260"/>
        <end position="279"/>
    </location>
</feature>
<dbReference type="GO" id="GO:0017071">
    <property type="term" value="C:intracellular cyclic nucleotide activated cation channel complex"/>
    <property type="evidence" value="ECO:0007669"/>
    <property type="project" value="TreeGrafter"/>
</dbReference>
<comment type="catalytic activity">
    <reaction evidence="15">
        <text>Na(+)(in) = Na(+)(out)</text>
        <dbReference type="Rhea" id="RHEA:34963"/>
        <dbReference type="ChEBI" id="CHEBI:29101"/>
    </reaction>
</comment>
<keyword evidence="7 17" id="KW-1133">Transmembrane helix</keyword>
<dbReference type="PROSITE" id="PS50042">
    <property type="entry name" value="CNMP_BINDING_3"/>
    <property type="match status" value="1"/>
</dbReference>
<feature type="transmembrane region" description="Helical" evidence="17">
    <location>
        <begin position="227"/>
        <end position="248"/>
    </location>
</feature>
<feature type="compositionally biased region" description="Low complexity" evidence="16">
    <location>
        <begin position="32"/>
        <end position="47"/>
    </location>
</feature>
<dbReference type="STRING" id="158441.A0A226EYD2"/>
<dbReference type="GO" id="GO:0005223">
    <property type="term" value="F:intracellularly cGMP-activated cation channel activity"/>
    <property type="evidence" value="ECO:0007669"/>
    <property type="project" value="TreeGrafter"/>
</dbReference>
<evidence type="ECO:0000256" key="7">
    <source>
        <dbReference type="ARBA" id="ARBA00022989"/>
    </source>
</evidence>
<feature type="domain" description="Cyclic nucleotide-binding" evidence="18">
    <location>
        <begin position="535"/>
        <end position="639"/>
    </location>
</feature>
<dbReference type="Gene3D" id="1.10.287.630">
    <property type="entry name" value="Helix hairpin bin"/>
    <property type="match status" value="1"/>
</dbReference>
<dbReference type="FunFam" id="2.60.120.10:FF:000020">
    <property type="entry name" value="Cyclic nucleotide-gated channel beta 3"/>
    <property type="match status" value="1"/>
</dbReference>
<evidence type="ECO:0000256" key="11">
    <source>
        <dbReference type="ARBA" id="ARBA00023286"/>
    </source>
</evidence>
<keyword evidence="9" id="KW-0406">Ion transport</keyword>
<dbReference type="Gene3D" id="1.10.287.70">
    <property type="match status" value="1"/>
</dbReference>
<dbReference type="PROSITE" id="PS00889">
    <property type="entry name" value="CNMP_BINDING_2"/>
    <property type="match status" value="1"/>
</dbReference>
<evidence type="ECO:0000256" key="4">
    <source>
        <dbReference type="ARBA" id="ARBA00022606"/>
    </source>
</evidence>
<keyword evidence="4" id="KW-0716">Sensory transduction</keyword>
<keyword evidence="6" id="KW-0547">Nucleotide-binding</keyword>
<evidence type="ECO:0000256" key="10">
    <source>
        <dbReference type="ARBA" id="ARBA00023136"/>
    </source>
</evidence>
<feature type="compositionally biased region" description="Basic and acidic residues" evidence="16">
    <location>
        <begin position="974"/>
        <end position="985"/>
    </location>
</feature>
<keyword evidence="12" id="KW-0407">Ion channel</keyword>
<evidence type="ECO:0000259" key="18">
    <source>
        <dbReference type="PROSITE" id="PS50042"/>
    </source>
</evidence>
<dbReference type="CDD" id="cd00038">
    <property type="entry name" value="CAP_ED"/>
    <property type="match status" value="1"/>
</dbReference>
<dbReference type="Pfam" id="PF00520">
    <property type="entry name" value="Ion_trans"/>
    <property type="match status" value="1"/>
</dbReference>
<dbReference type="FunFam" id="1.10.287.70:FF:000072">
    <property type="entry name" value="Cyclic nucleotide gated channel beta 3"/>
    <property type="match status" value="1"/>
</dbReference>
<feature type="compositionally biased region" description="Low complexity" evidence="16">
    <location>
        <begin position="11"/>
        <end position="21"/>
    </location>
</feature>
<evidence type="ECO:0000256" key="16">
    <source>
        <dbReference type="SAM" id="MobiDB-lite"/>
    </source>
</evidence>
<feature type="compositionally biased region" description="Acidic residues" evidence="16">
    <location>
        <begin position="986"/>
        <end position="1002"/>
    </location>
</feature>
<comment type="caution">
    <text evidence="19">The sequence shown here is derived from an EMBL/GenBank/DDBJ whole genome shotgun (WGS) entry which is preliminary data.</text>
</comment>
<dbReference type="Gene3D" id="2.60.120.10">
    <property type="entry name" value="Jelly Rolls"/>
    <property type="match status" value="1"/>
</dbReference>
<evidence type="ECO:0000256" key="12">
    <source>
        <dbReference type="ARBA" id="ARBA00023303"/>
    </source>
</evidence>
<keyword evidence="3" id="KW-0140">cGMP</keyword>
<feature type="region of interest" description="Disordered" evidence="16">
    <location>
        <begin position="906"/>
        <end position="1002"/>
    </location>
</feature>
<evidence type="ECO:0000256" key="17">
    <source>
        <dbReference type="SAM" id="Phobius"/>
    </source>
</evidence>
<comment type="catalytic activity">
    <reaction evidence="14">
        <text>K(+)(in) = K(+)(out)</text>
        <dbReference type="Rhea" id="RHEA:29463"/>
        <dbReference type="ChEBI" id="CHEBI:29103"/>
    </reaction>
</comment>
<evidence type="ECO:0000256" key="3">
    <source>
        <dbReference type="ARBA" id="ARBA00022535"/>
    </source>
</evidence>
<feature type="compositionally biased region" description="Basic and acidic residues" evidence="16">
    <location>
        <begin position="823"/>
        <end position="838"/>
    </location>
</feature>
<dbReference type="GO" id="GO:0005886">
    <property type="term" value="C:plasma membrane"/>
    <property type="evidence" value="ECO:0007669"/>
    <property type="project" value="TreeGrafter"/>
</dbReference>
<accession>A0A226EYD2</accession>
<sequence>MDSNKEKESSVEQGGEESSVQLPIISIHGEKSPSISSQFSRQSSGGRKLLREDAMDDKEDEPDVDPKSTVIKRRMTMPASTSDFRRTLSEEAKMGVEAAEELEHRLKNLVSAFSARTKRTKEKIAKPPTPSDSEDDLAVGEDDLLGRLREVCSPGSEFEGESRRKSIAERMKGSCTRKLRIMLNFVTCSYILDADGKSLFLFLLVYIRFLPSFLLPVTKRRVRWAYIWWLMVVSVCFMYNAAVIPLRAVFPYQTKENVHIWQYFDFIADLVYVIDIIAFKSHRKFLREGFWIKDPVETRKSYFETLQFKIDLTSLFPADILVAITFGNYPLLRIPRMLKIDTYWELFQRFDTILASPHSARITKTLIYMVYMIHANACVYYGLSKFEGLCSTTWTFCAGKEGSAYIRCFYFATKTATSIGKNPRPDNKMEYMYMTFAWLSGVFVTAILIGQVRDIIATATKNQNDYRASVFAAVSYLHRLGVHKKLQNKVKLWLSYTWEQQKTLDESKILDLLPDKMRTDVALDLHVETLSKVKLFHHCEVPFLRDLVVKLKSIIFLPGDFICKKGEVGREMFIIQSGKIHVIGGPTGTQILVTLGEGSVFGEIALLGIGGMNKRTADVRAAGFANLFVLHKDGLEDAIRDYPTSQEIIKKKAKKLMKENLKKARAAAATAAQAAKESEGSTDSTSLVEGEVIIKVKEEPKLIETMKQIFPLGTKMGQYLSRGSKGTTELEVELDRSIDLMTSYPPTPYVPGSPNHISLELDISMMTGDSSDQQLSPPPPSQHHSPTVNSCVISPTLRKRFADFDPAQDLRHESLASTSSSVDELKDYLDGDGDDLREGSNLPDTSAPKCRIGPIARNIAIEIDKKASSSTDDERNLRNYGQVPASSSREVLPLELRPPVYPILPETSPGATLSSSEESVDPDGMTTKSEKTKVKRSGKEMTSRMAAIIASRFLTSMRPKAPLKRQQELEEQQDVEKTEMGKTVDTDEDVGDSDWSDDDKHD</sequence>
<gene>
    <name evidence="19" type="ORF">Fcan01_03417</name>
</gene>
<dbReference type="PROSITE" id="PS00888">
    <property type="entry name" value="CNMP_BINDING_1"/>
    <property type="match status" value="1"/>
</dbReference>
<reference evidence="19 20" key="1">
    <citation type="submission" date="2015-12" db="EMBL/GenBank/DDBJ databases">
        <title>The genome of Folsomia candida.</title>
        <authorList>
            <person name="Faddeeva A."/>
            <person name="Derks M.F."/>
            <person name="Anvar Y."/>
            <person name="Smit S."/>
            <person name="Van Straalen N."/>
            <person name="Roelofs D."/>
        </authorList>
    </citation>
    <scope>NUCLEOTIDE SEQUENCE [LARGE SCALE GENOMIC DNA]</scope>
    <source>
        <strain evidence="19 20">VU population</strain>
        <tissue evidence="19">Whole body</tissue>
    </source>
</reference>
<keyword evidence="2" id="KW-0813">Transport</keyword>
<keyword evidence="8" id="KW-0142">cGMP-binding</keyword>
<keyword evidence="10 17" id="KW-0472">Membrane</keyword>
<dbReference type="GO" id="GO:0007601">
    <property type="term" value="P:visual perception"/>
    <property type="evidence" value="ECO:0007669"/>
    <property type="project" value="UniProtKB-KW"/>
</dbReference>
<evidence type="ECO:0000256" key="14">
    <source>
        <dbReference type="ARBA" id="ARBA00034430"/>
    </source>
</evidence>
<dbReference type="InterPro" id="IPR018490">
    <property type="entry name" value="cNMP-bd_dom_sf"/>
</dbReference>
<dbReference type="InterPro" id="IPR000595">
    <property type="entry name" value="cNMP-bd_dom"/>
</dbReference>
<dbReference type="InterPro" id="IPR050866">
    <property type="entry name" value="CNG_cation_channel"/>
</dbReference>
<dbReference type="GO" id="GO:0005222">
    <property type="term" value="F:intracellularly cAMP-activated cation channel activity"/>
    <property type="evidence" value="ECO:0007669"/>
    <property type="project" value="TreeGrafter"/>
</dbReference>
<keyword evidence="20" id="KW-1185">Reference proteome</keyword>